<organism evidence="1 2">
    <name type="scientific">Vespula squamosa</name>
    <name type="common">Southern yellow jacket</name>
    <name type="synonym">Wasp</name>
    <dbReference type="NCBI Taxonomy" id="30214"/>
    <lineage>
        <taxon>Eukaryota</taxon>
        <taxon>Metazoa</taxon>
        <taxon>Ecdysozoa</taxon>
        <taxon>Arthropoda</taxon>
        <taxon>Hexapoda</taxon>
        <taxon>Insecta</taxon>
        <taxon>Pterygota</taxon>
        <taxon>Neoptera</taxon>
        <taxon>Endopterygota</taxon>
        <taxon>Hymenoptera</taxon>
        <taxon>Apocrita</taxon>
        <taxon>Aculeata</taxon>
        <taxon>Vespoidea</taxon>
        <taxon>Vespidae</taxon>
        <taxon>Vespinae</taxon>
        <taxon>Vespula</taxon>
    </lineage>
</organism>
<sequence>MTRANSRRDPLRTSPILLGCSFHGELDSKAARRRFSLAFAGATRTSQNDEEPYARPSSEVAGPPFAFCAIGNGLWIFAWPTATMPGDSYSRIKLKTSGEHAESYFCSARGNRANECRGLCVFILDKPPRLLFYVHAYFTVCLRRSEVWKHHGRWDGRGDVCVKQEVGEAATTKR</sequence>
<name>A0ABD2A7R1_VESSQ</name>
<gene>
    <name evidence="1" type="ORF">V1478_014325</name>
</gene>
<dbReference type="AlphaFoldDB" id="A0ABD2A7R1"/>
<proteinExistence type="predicted"/>
<dbReference type="EMBL" id="JAUDFV010000154">
    <property type="protein sequence ID" value="KAL2716649.1"/>
    <property type="molecule type" value="Genomic_DNA"/>
</dbReference>
<evidence type="ECO:0000313" key="2">
    <source>
        <dbReference type="Proteomes" id="UP001607302"/>
    </source>
</evidence>
<reference evidence="1 2" key="1">
    <citation type="journal article" date="2024" name="Ann. Entomol. Soc. Am.">
        <title>Genomic analyses of the southern and eastern yellowjacket wasps (Hymenoptera: Vespidae) reveal evolutionary signatures of social life.</title>
        <authorList>
            <person name="Catto M.A."/>
            <person name="Caine P.B."/>
            <person name="Orr S.E."/>
            <person name="Hunt B.G."/>
            <person name="Goodisman M.A.D."/>
        </authorList>
    </citation>
    <scope>NUCLEOTIDE SEQUENCE [LARGE SCALE GENOMIC DNA]</scope>
    <source>
        <strain evidence="1">233</strain>
        <tissue evidence="1">Head and thorax</tissue>
    </source>
</reference>
<dbReference type="Proteomes" id="UP001607302">
    <property type="component" value="Unassembled WGS sequence"/>
</dbReference>
<accession>A0ABD2A7R1</accession>
<evidence type="ECO:0000313" key="1">
    <source>
        <dbReference type="EMBL" id="KAL2716649.1"/>
    </source>
</evidence>
<comment type="caution">
    <text evidence="1">The sequence shown here is derived from an EMBL/GenBank/DDBJ whole genome shotgun (WGS) entry which is preliminary data.</text>
</comment>
<keyword evidence="2" id="KW-1185">Reference proteome</keyword>
<protein>
    <submittedName>
        <fullName evidence="1">Uncharacterized protein</fullName>
    </submittedName>
</protein>